<evidence type="ECO:0000313" key="2">
    <source>
        <dbReference type="Proteomes" id="UP000178622"/>
    </source>
</evidence>
<dbReference type="GO" id="GO:0160105">
    <property type="term" value="F:tRNA (adenine(22)-N1)-methyltransferase activity"/>
    <property type="evidence" value="ECO:0007669"/>
    <property type="project" value="InterPro"/>
</dbReference>
<keyword evidence="2" id="KW-1185">Reference proteome</keyword>
<keyword evidence="1" id="KW-0808">Transferase</keyword>
<gene>
    <name evidence="1" type="ORF">BG261_01265</name>
</gene>
<reference evidence="2" key="1">
    <citation type="submission" date="2016-09" db="EMBL/GenBank/DDBJ databases">
        <title>Draft genome sequence of a novel species of the family Streptococcaceae isolated from flowers.</title>
        <authorList>
            <person name="Chuah L.-O."/>
            <person name="Yap K.-P."/>
            <person name="Thong K.L."/>
            <person name="Liong M.T."/>
            <person name="Ahmad R."/>
            <person name="Rusul G."/>
        </authorList>
    </citation>
    <scope>NUCLEOTIDE SEQUENCE [LARGE SCALE GENOMIC DNA]</scope>
    <source>
        <strain evidence="2">DF1</strain>
    </source>
</reference>
<dbReference type="InterPro" id="IPR006901">
    <property type="entry name" value="TrmK"/>
</dbReference>
<dbReference type="PIRSF" id="PIRSF018637">
    <property type="entry name" value="TrmK"/>
    <property type="match status" value="1"/>
</dbReference>
<dbReference type="InterPro" id="IPR029063">
    <property type="entry name" value="SAM-dependent_MTases_sf"/>
</dbReference>
<evidence type="ECO:0000313" key="1">
    <source>
        <dbReference type="EMBL" id="OFI50534.1"/>
    </source>
</evidence>
<dbReference type="Gene3D" id="3.40.50.150">
    <property type="entry name" value="Vaccinia Virus protein VP39"/>
    <property type="match status" value="1"/>
</dbReference>
<dbReference type="PANTHER" id="PTHR38451">
    <property type="entry name" value="TRNA (ADENINE(22)-N(1))-METHYLTRANSFERASE"/>
    <property type="match status" value="1"/>
</dbReference>
<dbReference type="AlphaFoldDB" id="A0A1E8GQM2"/>
<dbReference type="EMBL" id="MKIR01000001">
    <property type="protein sequence ID" value="OFI50534.1"/>
    <property type="molecule type" value="Genomic_DNA"/>
</dbReference>
<dbReference type="SUPFAM" id="SSF53335">
    <property type="entry name" value="S-adenosyl-L-methionine-dependent methyltransferases"/>
    <property type="match status" value="1"/>
</dbReference>
<keyword evidence="1" id="KW-0489">Methyltransferase</keyword>
<sequence length="227" mass="25607">MNNDKLSNRLKIVGDFVPQNSRLLDVGSDHAYLPINLLKNGKISYAIAGEVVDGPYQSAAANVKSQGLSDKIDVRLANGLEAFTEEDNIDTITIAGMGGSLISQILDAGKEKLHSIDNLVLQPNNSERNLRIWLQENGFSIVDEVILEENGKIYEVIFSKHGESNLNETQIEFGPFLNQEKSQVFKKKWMRELEKQNKILKNLRENSQDSHRVKEIEANIQFIEENL</sequence>
<dbReference type="GO" id="GO:0032259">
    <property type="term" value="P:methylation"/>
    <property type="evidence" value="ECO:0007669"/>
    <property type="project" value="UniProtKB-KW"/>
</dbReference>
<proteinExistence type="predicted"/>
<dbReference type="STRING" id="1859473.BG261_01265"/>
<dbReference type="Gene3D" id="1.10.287.1890">
    <property type="match status" value="1"/>
</dbReference>
<protein>
    <submittedName>
        <fullName evidence="1">SAM-dependent methyltransferase</fullName>
    </submittedName>
</protein>
<dbReference type="Pfam" id="PF04816">
    <property type="entry name" value="TrmK"/>
    <property type="match status" value="1"/>
</dbReference>
<name>A0A1E8GQM2_9LACT</name>
<comment type="caution">
    <text evidence="1">The sequence shown here is derived from an EMBL/GenBank/DDBJ whole genome shotgun (WGS) entry which is preliminary data.</text>
</comment>
<dbReference type="Proteomes" id="UP000178622">
    <property type="component" value="Unassembled WGS sequence"/>
</dbReference>
<dbReference type="OrthoDB" id="5881184at2"/>
<dbReference type="RefSeq" id="WP_070791373.1">
    <property type="nucleotide sequence ID" value="NZ_MKIR01000001.1"/>
</dbReference>
<dbReference type="PANTHER" id="PTHR38451:SF1">
    <property type="entry name" value="TRNA (ADENINE(22)-N(1))-METHYLTRANSFERASE"/>
    <property type="match status" value="1"/>
</dbReference>
<accession>A0A1E8GQM2</accession>
<organism evidence="1 2">
    <name type="scientific">Floricoccus tropicus</name>
    <dbReference type="NCBI Taxonomy" id="1859473"/>
    <lineage>
        <taxon>Bacteria</taxon>
        <taxon>Bacillati</taxon>
        <taxon>Bacillota</taxon>
        <taxon>Bacilli</taxon>
        <taxon>Lactobacillales</taxon>
        <taxon>Streptococcaceae</taxon>
        <taxon>Floricoccus</taxon>
    </lineage>
</organism>